<sequence length="183" mass="19497">MKKTWIIIIISLLSFTTSQAQIKAGFGVGFVSPSGDLADIAEGGLTITAEAGYGVLKQLDVSLLYQLDIFAEEKLGGVNLATVKMGTVLANARYYFREDGFQPYVGLGIGLASIKQGDYSIVSNGINVNVTGFDESNFAFRPALGFKYGILNVHTAYLNAGKVEESTVGDLTFNIGLLFTFGG</sequence>
<evidence type="ECO:0000256" key="2">
    <source>
        <dbReference type="SAM" id="SignalP"/>
    </source>
</evidence>
<dbReference type="InterPro" id="IPR011250">
    <property type="entry name" value="OMP/PagP_B-barrel"/>
</dbReference>
<dbReference type="SUPFAM" id="SSF56925">
    <property type="entry name" value="OMPA-like"/>
    <property type="match status" value="1"/>
</dbReference>
<keyword evidence="5" id="KW-1185">Reference proteome</keyword>
<feature type="chain" id="PRO_5046991559" description="Outer membrane protein beta-barrel domain-containing protein" evidence="2">
    <location>
        <begin position="21"/>
        <end position="183"/>
    </location>
</feature>
<dbReference type="InterPro" id="IPR027385">
    <property type="entry name" value="Beta-barrel_OMP"/>
</dbReference>
<evidence type="ECO:0000256" key="1">
    <source>
        <dbReference type="ARBA" id="ARBA00022729"/>
    </source>
</evidence>
<dbReference type="Gene3D" id="2.40.160.20">
    <property type="match status" value="1"/>
</dbReference>
<feature type="domain" description="Outer membrane protein beta-barrel" evidence="3">
    <location>
        <begin position="18"/>
        <end position="181"/>
    </location>
</feature>
<evidence type="ECO:0000259" key="3">
    <source>
        <dbReference type="Pfam" id="PF13505"/>
    </source>
</evidence>
<accession>A0ABW5N8Z3</accession>
<feature type="signal peptide" evidence="2">
    <location>
        <begin position="1"/>
        <end position="20"/>
    </location>
</feature>
<organism evidence="4 5">
    <name type="scientific">Aquimarina hainanensis</name>
    <dbReference type="NCBI Taxonomy" id="1578017"/>
    <lineage>
        <taxon>Bacteria</taxon>
        <taxon>Pseudomonadati</taxon>
        <taxon>Bacteroidota</taxon>
        <taxon>Flavobacteriia</taxon>
        <taxon>Flavobacteriales</taxon>
        <taxon>Flavobacteriaceae</taxon>
        <taxon>Aquimarina</taxon>
    </lineage>
</organism>
<dbReference type="Pfam" id="PF13505">
    <property type="entry name" value="OMP_b-brl"/>
    <property type="match status" value="1"/>
</dbReference>
<proteinExistence type="predicted"/>
<dbReference type="RefSeq" id="WP_378253532.1">
    <property type="nucleotide sequence ID" value="NZ_JBHSJV010000001.1"/>
</dbReference>
<comment type="caution">
    <text evidence="4">The sequence shown here is derived from an EMBL/GenBank/DDBJ whole genome shotgun (WGS) entry which is preliminary data.</text>
</comment>
<protein>
    <recommendedName>
        <fullName evidence="3">Outer membrane protein beta-barrel domain-containing protein</fullName>
    </recommendedName>
</protein>
<reference evidence="5" key="1">
    <citation type="journal article" date="2019" name="Int. J. Syst. Evol. Microbiol.">
        <title>The Global Catalogue of Microorganisms (GCM) 10K type strain sequencing project: providing services to taxonomists for standard genome sequencing and annotation.</title>
        <authorList>
            <consortium name="The Broad Institute Genomics Platform"/>
            <consortium name="The Broad Institute Genome Sequencing Center for Infectious Disease"/>
            <person name="Wu L."/>
            <person name="Ma J."/>
        </authorList>
    </citation>
    <scope>NUCLEOTIDE SEQUENCE [LARGE SCALE GENOMIC DNA]</scope>
    <source>
        <strain evidence="5">KCTC 42423</strain>
    </source>
</reference>
<evidence type="ECO:0000313" key="5">
    <source>
        <dbReference type="Proteomes" id="UP001597459"/>
    </source>
</evidence>
<evidence type="ECO:0000313" key="4">
    <source>
        <dbReference type="EMBL" id="MFD2592037.1"/>
    </source>
</evidence>
<keyword evidence="1 2" id="KW-0732">Signal</keyword>
<gene>
    <name evidence="4" type="ORF">ACFSTE_14455</name>
</gene>
<name>A0ABW5N8Z3_9FLAO</name>
<dbReference type="Proteomes" id="UP001597459">
    <property type="component" value="Unassembled WGS sequence"/>
</dbReference>
<dbReference type="EMBL" id="JBHULX010000030">
    <property type="protein sequence ID" value="MFD2592037.1"/>
    <property type="molecule type" value="Genomic_DNA"/>
</dbReference>